<sequence>MKQNGFKVLLIGIFFGVLLFLGGCAGGHPAAKAGSGSAASNGSNASASPINPGSQAASVESINLSIFSVSVSGLEIPTWVALDNNLFQQYGIKPKWNTLPPPTGVQALLSKDAQIGAVPGSAISAYASGSKDLIFVAGNNDKPVYKIMTNKLTKPEDLRGKKIGVSGKFAPPAVALMNYLEKQYMMKPDVDYKLVPFQTISDVLPALDKGLIDAGVLSSPLDLKAEKQGAKVLVDLAKTFDEAHAYMMTTRTFAKENPEAVLRFLKAYAAGLEMAKKNPDIAVASILKHQTGITAEEAKITYEDYIHLQDINMTPEALKPYQIYTDNPKTNSANIEDMFDYSYLQQLDKSGFLKEHGFTLKIPNAK</sequence>
<gene>
    <name evidence="5" type="ORF">M5X19_07135</name>
</gene>
<organism evidence="5 6">
    <name type="scientific">Paenibacillus alginolyticus</name>
    <dbReference type="NCBI Taxonomy" id="59839"/>
    <lineage>
        <taxon>Bacteria</taxon>
        <taxon>Bacillati</taxon>
        <taxon>Bacillota</taxon>
        <taxon>Bacilli</taxon>
        <taxon>Bacillales</taxon>
        <taxon>Paenibacillaceae</taxon>
        <taxon>Paenibacillus</taxon>
    </lineage>
</organism>
<dbReference type="InterPro" id="IPR015168">
    <property type="entry name" value="SsuA/THI5"/>
</dbReference>
<keyword evidence="3" id="KW-0732">Signal</keyword>
<comment type="subcellular location">
    <subcellularLocation>
        <location evidence="1">Periplasm</location>
    </subcellularLocation>
</comment>
<dbReference type="Proteomes" id="UP001527099">
    <property type="component" value="Unassembled WGS sequence"/>
</dbReference>
<reference evidence="5 6" key="1">
    <citation type="submission" date="2022-05" db="EMBL/GenBank/DDBJ databases">
        <title>Genome Sequencing of Bee-Associated Microbes.</title>
        <authorList>
            <person name="Dunlap C."/>
        </authorList>
    </citation>
    <scope>NUCLEOTIDE SEQUENCE [LARGE SCALE GENOMIC DNA]</scope>
    <source>
        <strain evidence="5 6">NRRL B-14421</strain>
    </source>
</reference>
<evidence type="ECO:0000313" key="6">
    <source>
        <dbReference type="Proteomes" id="UP001527099"/>
    </source>
</evidence>
<comment type="caution">
    <text evidence="5">The sequence shown here is derived from an EMBL/GenBank/DDBJ whole genome shotgun (WGS) entry which is preliminary data.</text>
</comment>
<dbReference type="PANTHER" id="PTHR30024">
    <property type="entry name" value="ALIPHATIC SULFONATES-BINDING PROTEIN-RELATED"/>
    <property type="match status" value="1"/>
</dbReference>
<dbReference type="PROSITE" id="PS51257">
    <property type="entry name" value="PROKAR_LIPOPROTEIN"/>
    <property type="match status" value="1"/>
</dbReference>
<evidence type="ECO:0000259" key="4">
    <source>
        <dbReference type="Pfam" id="PF09084"/>
    </source>
</evidence>
<evidence type="ECO:0000256" key="1">
    <source>
        <dbReference type="ARBA" id="ARBA00004418"/>
    </source>
</evidence>
<dbReference type="SUPFAM" id="SSF53850">
    <property type="entry name" value="Periplasmic binding protein-like II"/>
    <property type="match status" value="1"/>
</dbReference>
<dbReference type="Pfam" id="PF09084">
    <property type="entry name" value="NMT1"/>
    <property type="match status" value="1"/>
</dbReference>
<proteinExistence type="inferred from homology"/>
<protein>
    <submittedName>
        <fullName evidence="5">ABC transporter substrate-binding protein</fullName>
    </submittedName>
</protein>
<comment type="similarity">
    <text evidence="2">Belongs to the bacterial solute-binding protein SsuA/TauA family.</text>
</comment>
<feature type="domain" description="SsuA/THI5-like" evidence="4">
    <location>
        <begin position="77"/>
        <end position="281"/>
    </location>
</feature>
<accession>A0ABT4G906</accession>
<name>A0ABT4G906_9BACL</name>
<dbReference type="RefSeq" id="WP_268614183.1">
    <property type="nucleotide sequence ID" value="NZ_JAMDMX010000017.1"/>
</dbReference>
<dbReference type="PANTHER" id="PTHR30024:SF47">
    <property type="entry name" value="TAURINE-BINDING PERIPLASMIC PROTEIN"/>
    <property type="match status" value="1"/>
</dbReference>
<evidence type="ECO:0000256" key="3">
    <source>
        <dbReference type="ARBA" id="ARBA00022729"/>
    </source>
</evidence>
<keyword evidence="6" id="KW-1185">Reference proteome</keyword>
<dbReference type="EMBL" id="JAMDMX010000017">
    <property type="protein sequence ID" value="MCY9692670.1"/>
    <property type="molecule type" value="Genomic_DNA"/>
</dbReference>
<evidence type="ECO:0000256" key="2">
    <source>
        <dbReference type="ARBA" id="ARBA00010742"/>
    </source>
</evidence>
<dbReference type="Gene3D" id="3.40.190.10">
    <property type="entry name" value="Periplasmic binding protein-like II"/>
    <property type="match status" value="2"/>
</dbReference>
<evidence type="ECO:0000313" key="5">
    <source>
        <dbReference type="EMBL" id="MCY9692670.1"/>
    </source>
</evidence>